<dbReference type="GO" id="GO:0019878">
    <property type="term" value="P:lysine biosynthetic process via aminoadipic acid"/>
    <property type="evidence" value="ECO:0007669"/>
    <property type="project" value="TreeGrafter"/>
</dbReference>
<dbReference type="GO" id="GO:0008897">
    <property type="term" value="F:holo-[acyl-carrier-protein] synthase activity"/>
    <property type="evidence" value="ECO:0007669"/>
    <property type="project" value="UniProtKB-EC"/>
</dbReference>
<evidence type="ECO:0000256" key="2">
    <source>
        <dbReference type="ARBA" id="ARBA00022679"/>
    </source>
</evidence>
<evidence type="ECO:0000313" key="4">
    <source>
        <dbReference type="EMBL" id="KAF7334376.1"/>
    </source>
</evidence>
<protein>
    <recommendedName>
        <fullName evidence="1">holo-[acyl-carrier-protein] synthase</fullName>
        <ecNumber evidence="1">2.7.8.7</ecNumber>
    </recommendedName>
</protein>
<sequence length="302" mass="34361">MSFVGSSGIVAHSSPAMSTDCPILVWMLSLNREYTKEEYDACHKVVDDCVQHIKIPYDPPNADSFRQVMTHMLPLLMMRHRRIPRAKWRDCITPNGKHWIEQTPDDMPPEKFLHSMIGYHLAFETSLCGMAMTQGIQRKVINIGLGIKQVAVEPRGVSVAAYTESMKHKLTPTELQLISPELGDEVVLRRLCILLALKAAYIKAIGQPAGFDWARLEFDIPREAARGDGHPLQGWEFRIFRASLGVARRDVLVEEHYQCVCAFFRGTKESTFVWHESAKDLESWVQFINIDQMVKVIPKLTA</sequence>
<proteinExistence type="predicted"/>
<keyword evidence="2" id="KW-0808">Transferase</keyword>
<dbReference type="PANTHER" id="PTHR12215:SF10">
    <property type="entry name" value="L-AMINOADIPATE-SEMIALDEHYDE DEHYDROGENASE-PHOSPHOPANTETHEINYL TRANSFERASE"/>
    <property type="match status" value="1"/>
</dbReference>
<dbReference type="SUPFAM" id="SSF56214">
    <property type="entry name" value="4'-phosphopantetheinyl transferase"/>
    <property type="match status" value="1"/>
</dbReference>
<organism evidence="3 5">
    <name type="scientific">Mycena venus</name>
    <dbReference type="NCBI Taxonomy" id="2733690"/>
    <lineage>
        <taxon>Eukaryota</taxon>
        <taxon>Fungi</taxon>
        <taxon>Dikarya</taxon>
        <taxon>Basidiomycota</taxon>
        <taxon>Agaricomycotina</taxon>
        <taxon>Agaricomycetes</taxon>
        <taxon>Agaricomycetidae</taxon>
        <taxon>Agaricales</taxon>
        <taxon>Marasmiineae</taxon>
        <taxon>Mycenaceae</taxon>
        <taxon>Mycena</taxon>
    </lineage>
</organism>
<dbReference type="OrthoDB" id="26719at2759"/>
<dbReference type="Proteomes" id="UP000620124">
    <property type="component" value="Unassembled WGS sequence"/>
</dbReference>
<dbReference type="GO" id="GO:0005829">
    <property type="term" value="C:cytosol"/>
    <property type="evidence" value="ECO:0007669"/>
    <property type="project" value="TreeGrafter"/>
</dbReference>
<dbReference type="GO" id="GO:0000287">
    <property type="term" value="F:magnesium ion binding"/>
    <property type="evidence" value="ECO:0007669"/>
    <property type="project" value="InterPro"/>
</dbReference>
<reference evidence="3" key="1">
    <citation type="submission" date="2020-05" db="EMBL/GenBank/DDBJ databases">
        <title>Mycena genomes resolve the evolution of fungal bioluminescence.</title>
        <authorList>
            <person name="Tsai I.J."/>
        </authorList>
    </citation>
    <scope>NUCLEOTIDE SEQUENCE</scope>
    <source>
        <strain evidence="3">CCC161011</strain>
    </source>
</reference>
<dbReference type="EMBL" id="JACAZI010000048">
    <property type="protein sequence ID" value="KAF7326408.1"/>
    <property type="molecule type" value="Genomic_DNA"/>
</dbReference>
<evidence type="ECO:0000313" key="3">
    <source>
        <dbReference type="EMBL" id="KAF7326408.1"/>
    </source>
</evidence>
<dbReference type="InterPro" id="IPR050559">
    <property type="entry name" value="P-Pant_transferase_sf"/>
</dbReference>
<dbReference type="Gene3D" id="3.90.470.20">
    <property type="entry name" value="4'-phosphopantetheinyl transferase domain"/>
    <property type="match status" value="1"/>
</dbReference>
<dbReference type="PANTHER" id="PTHR12215">
    <property type="entry name" value="PHOSPHOPANTETHEINE TRANSFERASE"/>
    <property type="match status" value="1"/>
</dbReference>
<dbReference type="AlphaFoldDB" id="A0A8H6TYG6"/>
<evidence type="ECO:0000313" key="5">
    <source>
        <dbReference type="Proteomes" id="UP000620124"/>
    </source>
</evidence>
<evidence type="ECO:0000256" key="1">
    <source>
        <dbReference type="ARBA" id="ARBA00013172"/>
    </source>
</evidence>
<gene>
    <name evidence="4" type="ORF">MVEN_02266500</name>
    <name evidence="3" type="ORF">MVEN_02618500</name>
</gene>
<comment type="caution">
    <text evidence="3">The sequence shown here is derived from an EMBL/GenBank/DDBJ whole genome shotgun (WGS) entry which is preliminary data.</text>
</comment>
<name>A0A8H6TYG6_9AGAR</name>
<accession>A0A8H6TYG6</accession>
<keyword evidence="5" id="KW-1185">Reference proteome</keyword>
<dbReference type="EC" id="2.7.8.7" evidence="1"/>
<dbReference type="InterPro" id="IPR037143">
    <property type="entry name" value="4-PPantetheinyl_Trfase_dom_sf"/>
</dbReference>
<dbReference type="EMBL" id="JACAZI010000026">
    <property type="protein sequence ID" value="KAF7334376.1"/>
    <property type="molecule type" value="Genomic_DNA"/>
</dbReference>